<evidence type="ECO:0000313" key="14">
    <source>
        <dbReference type="Proteomes" id="UP001562425"/>
    </source>
</evidence>
<sequence>MCNQDHSIESVSVADNEKFTYPVILIKGSLGNRCETGELKVQIDNHDCPVSKDVRFINEKRGQFKVLLWLKEGENRVTLTYCSRELELNLFFEESENPHRITPLYIICDGHDGCFQSDTAENSIENACAKITLGIQLVQSLYAEKMAEKWSSRKTFTIAGDCLPFRSSLPLQESKAMTDQQLWNFFAKEILQSELYTSEKQKFIGFISSTYYEGISDNDFSYENIKRRTTGNVALGGGGLALFGTGCLYTWPDRLDGIVPAFLNTTLVNRELMMDDSNYRYTYGGCFATTIGSVCHEMGHIFDLGHTKDGIMGSGLDHVNRVFTLITNTEDLPDRVIGRGGPTRKSLNSKLTQIKRPGEFLLKYQQQKESDVTYFADNCAVTLRFHKWFNYSPSSNDNNCDTRISFNFVTRIVTSVNSFLKLIELRDRVDGMLKVYWSFLETDTDNFQVVDTIQLDGLTLFVIDSYVNLRKLLIGSIQAAQRGGLEVVEVSKSIDLKVQSKGKTKEGANDPVTDADFRSHCVMADGLHRIFPKLRIISEEDSAKQSCPDAKLFDLDPTVMHETNVLDEIVDIDEVTVWIDPLDATQEYTESLTEYVTTMVCVAVKGVPTIGVVHNPFTKTTVWAWVNKAMSEPLSNMKRDEEVKNPVLIVSRSHTGDVQTIAKEVFGKNVHIIKAGGAGYKVLKVLNNEATAYLHSTAIKKWDICAGNAILNAVGGKMTDLNNQEISYSDKDPFVNEKGNSNVSSLDSNDISEDEQHTSVLNSFNDCVNENVHIVNYREEETEADGFLDDEYIDILANSQFAEDDHKDLELLLQPAGPSNARRAVEQFTDI</sequence>
<dbReference type="AlphaFoldDB" id="A0ABD1CG16"/>
<dbReference type="Pfam" id="PF00459">
    <property type="entry name" value="Inositol_P"/>
    <property type="match status" value="1"/>
</dbReference>
<evidence type="ECO:0000256" key="8">
    <source>
        <dbReference type="ARBA" id="ARBA00022989"/>
    </source>
</evidence>
<keyword evidence="7 12" id="KW-0460">Magnesium</keyword>
<feature type="binding site" evidence="12">
    <location>
        <position position="582"/>
    </location>
    <ligand>
        <name>Mg(2+)</name>
        <dbReference type="ChEBI" id="CHEBI:18420"/>
        <label>1</label>
        <note>catalytic</note>
    </ligand>
</feature>
<comment type="similarity">
    <text evidence="3">Belongs to the inositol monophosphatase superfamily.</text>
</comment>
<keyword evidence="6" id="KW-0378">Hydrolase</keyword>
<evidence type="ECO:0000256" key="4">
    <source>
        <dbReference type="ARBA" id="ARBA00022692"/>
    </source>
</evidence>
<evidence type="ECO:0000256" key="2">
    <source>
        <dbReference type="ARBA" id="ARBA00004167"/>
    </source>
</evidence>
<evidence type="ECO:0000256" key="3">
    <source>
        <dbReference type="ARBA" id="ARBA00009759"/>
    </source>
</evidence>
<name>A0ABD1CG16_CULPP</name>
<comment type="caution">
    <text evidence="13">The sequence shown here is derived from an EMBL/GenBank/DDBJ whole genome shotgun (WGS) entry which is preliminary data.</text>
</comment>
<comment type="subcellular location">
    <subcellularLocation>
        <location evidence="2">Membrane</location>
        <topology evidence="2">Single-pass membrane protein</topology>
    </subcellularLocation>
</comment>
<evidence type="ECO:0000256" key="1">
    <source>
        <dbReference type="ARBA" id="ARBA00001946"/>
    </source>
</evidence>
<evidence type="ECO:0000256" key="9">
    <source>
        <dbReference type="ARBA" id="ARBA00023136"/>
    </source>
</evidence>
<dbReference type="InterPro" id="IPR000760">
    <property type="entry name" value="Inositol_monophosphatase-like"/>
</dbReference>
<reference evidence="13 14" key="1">
    <citation type="submission" date="2024-05" db="EMBL/GenBank/DDBJ databases">
        <title>Culex pipiens pipiens assembly and annotation.</title>
        <authorList>
            <person name="Alout H."/>
            <person name="Durand T."/>
        </authorList>
    </citation>
    <scope>NUCLEOTIDE SEQUENCE [LARGE SCALE GENOMIC DNA]</scope>
    <source>
        <strain evidence="13">HA-2024</strain>
        <tissue evidence="13">Whole body</tissue>
    </source>
</reference>
<dbReference type="PANTHER" id="PTHR21054:SF2">
    <property type="entry name" value="MIP04191P"/>
    <property type="match status" value="1"/>
</dbReference>
<feature type="binding site" evidence="12">
    <location>
        <position position="703"/>
    </location>
    <ligand>
        <name>Mg(2+)</name>
        <dbReference type="ChEBI" id="CHEBI:18420"/>
        <label>1</label>
        <note>catalytic</note>
    </ligand>
</feature>
<dbReference type="GO" id="GO:0016020">
    <property type="term" value="C:membrane"/>
    <property type="evidence" value="ECO:0007669"/>
    <property type="project" value="UniProtKB-SubCell"/>
</dbReference>
<dbReference type="PANTHER" id="PTHR21054">
    <property type="entry name" value="ZINC METALLOPROTEINASE-RELATED"/>
    <property type="match status" value="1"/>
</dbReference>
<proteinExistence type="inferred from homology"/>
<dbReference type="GO" id="GO:0046872">
    <property type="term" value="F:metal ion binding"/>
    <property type="evidence" value="ECO:0007669"/>
    <property type="project" value="UniProtKB-KW"/>
</dbReference>
<feature type="binding site" evidence="12">
    <location>
        <position position="583"/>
    </location>
    <ligand>
        <name>Mg(2+)</name>
        <dbReference type="ChEBI" id="CHEBI:18420"/>
        <label>1</label>
        <note>catalytic</note>
    </ligand>
</feature>
<feature type="binding site" evidence="12">
    <location>
        <position position="539"/>
    </location>
    <ligand>
        <name>Mg(2+)</name>
        <dbReference type="ChEBI" id="CHEBI:18420"/>
        <label>1</label>
        <note>catalytic</note>
    </ligand>
</feature>
<keyword evidence="5 12" id="KW-0479">Metal-binding</keyword>
<dbReference type="PROSITE" id="PS00630">
    <property type="entry name" value="IMP_2"/>
    <property type="match status" value="1"/>
</dbReference>
<dbReference type="Gene3D" id="3.40.190.80">
    <property type="match status" value="1"/>
</dbReference>
<dbReference type="SUPFAM" id="SSF56655">
    <property type="entry name" value="Carbohydrate phosphatase"/>
    <property type="match status" value="1"/>
</dbReference>
<organism evidence="13 14">
    <name type="scientific">Culex pipiens pipiens</name>
    <name type="common">Northern house mosquito</name>
    <dbReference type="NCBI Taxonomy" id="38569"/>
    <lineage>
        <taxon>Eukaryota</taxon>
        <taxon>Metazoa</taxon>
        <taxon>Ecdysozoa</taxon>
        <taxon>Arthropoda</taxon>
        <taxon>Hexapoda</taxon>
        <taxon>Insecta</taxon>
        <taxon>Pterygota</taxon>
        <taxon>Neoptera</taxon>
        <taxon>Endopterygota</taxon>
        <taxon>Diptera</taxon>
        <taxon>Nematocera</taxon>
        <taxon>Culicoidea</taxon>
        <taxon>Culicidae</taxon>
        <taxon>Culicinae</taxon>
        <taxon>Culicini</taxon>
        <taxon>Culex</taxon>
        <taxon>Culex</taxon>
    </lineage>
</organism>
<accession>A0ABD1CG16</accession>
<dbReference type="InterPro" id="IPR021917">
    <property type="entry name" value="Unchr_Zn-peptidase-like"/>
</dbReference>
<evidence type="ECO:0000256" key="5">
    <source>
        <dbReference type="ARBA" id="ARBA00022723"/>
    </source>
</evidence>
<dbReference type="Gene3D" id="3.30.540.10">
    <property type="entry name" value="Fructose-1,6-Bisphosphatase, subunit A, domain 1"/>
    <property type="match status" value="1"/>
</dbReference>
<keyword evidence="8" id="KW-1133">Transmembrane helix</keyword>
<feature type="binding site" evidence="12">
    <location>
        <position position="580"/>
    </location>
    <ligand>
        <name>Mg(2+)</name>
        <dbReference type="ChEBI" id="CHEBI:18420"/>
        <label>1</label>
        <note>catalytic</note>
    </ligand>
</feature>
<dbReference type="Pfam" id="PF12044">
    <property type="entry name" value="Metallopep"/>
    <property type="match status" value="1"/>
</dbReference>
<evidence type="ECO:0000256" key="6">
    <source>
        <dbReference type="ARBA" id="ARBA00022801"/>
    </source>
</evidence>
<dbReference type="EMBL" id="JBEHCU010012572">
    <property type="protein sequence ID" value="KAL1375340.1"/>
    <property type="molecule type" value="Genomic_DNA"/>
</dbReference>
<dbReference type="InterPro" id="IPR053002">
    <property type="entry name" value="Metalloproteinase_M10B"/>
</dbReference>
<comment type="cofactor">
    <cofactor evidence="1 12">
        <name>Mg(2+)</name>
        <dbReference type="ChEBI" id="CHEBI:18420"/>
    </cofactor>
</comment>
<evidence type="ECO:0000256" key="7">
    <source>
        <dbReference type="ARBA" id="ARBA00022842"/>
    </source>
</evidence>
<evidence type="ECO:0000256" key="10">
    <source>
        <dbReference type="ARBA" id="ARBA00042119"/>
    </source>
</evidence>
<dbReference type="FunFam" id="3.30.540.10:FF:000012">
    <property type="entry name" value="Blast:Putative inositol monophosphatase 3"/>
    <property type="match status" value="1"/>
</dbReference>
<gene>
    <name evidence="13" type="ORF">pipiens_017548</name>
</gene>
<keyword evidence="4" id="KW-0812">Transmembrane</keyword>
<keyword evidence="14" id="KW-1185">Reference proteome</keyword>
<dbReference type="GO" id="GO:0005794">
    <property type="term" value="C:Golgi apparatus"/>
    <property type="evidence" value="ECO:0007669"/>
    <property type="project" value="UniProtKB-ARBA"/>
</dbReference>
<evidence type="ECO:0000256" key="11">
    <source>
        <dbReference type="ARBA" id="ARBA00074068"/>
    </source>
</evidence>
<keyword evidence="9" id="KW-0472">Membrane</keyword>
<dbReference type="Proteomes" id="UP001562425">
    <property type="component" value="Unassembled WGS sequence"/>
</dbReference>
<dbReference type="CDD" id="cd01640">
    <property type="entry name" value="IPPase"/>
    <property type="match status" value="1"/>
</dbReference>
<dbReference type="InterPro" id="IPR020550">
    <property type="entry name" value="Inositol_monophosphatase_CS"/>
</dbReference>
<dbReference type="GO" id="GO:0016787">
    <property type="term" value="F:hydrolase activity"/>
    <property type="evidence" value="ECO:0007669"/>
    <property type="project" value="UniProtKB-KW"/>
</dbReference>
<evidence type="ECO:0000313" key="13">
    <source>
        <dbReference type="EMBL" id="KAL1375340.1"/>
    </source>
</evidence>
<protein>
    <recommendedName>
        <fullName evidence="11">Putative inositol monophosphatase 3</fullName>
    </recommendedName>
    <alternativeName>
        <fullName evidence="10">Myo-inositol monophosphatase A3</fullName>
    </alternativeName>
</protein>
<dbReference type="FunFam" id="3.40.190.80:FF:000007">
    <property type="entry name" value="Blast:Putative inositol monophosphatase 3"/>
    <property type="match status" value="1"/>
</dbReference>
<evidence type="ECO:0000256" key="12">
    <source>
        <dbReference type="PIRSR" id="PIRSR600760-2"/>
    </source>
</evidence>